<accession>A0A422QQN5</accession>
<dbReference type="Proteomes" id="UP000283254">
    <property type="component" value="Unassembled WGS sequence"/>
</dbReference>
<gene>
    <name evidence="3" type="ORF">NM04_02470</name>
</gene>
<sequence length="1000" mass="103363">MMAPWRRLPAFLLLLALYLLAPACVAATYTFNNDKIDNCKRTGKEYECTSLPLSNEYDQIVIANGVLVKVLSDVRFGYNQSLTMSGSARLTSTGNLSIADIAPANLKVTGGSFGAAGTFSVGNQVHNLKADVDAGKLMLGAGSGLQITGKLVASGEVQIGSNTTINGPVEGGTISIGSPVKIYGAVKSAGTLQIGSHAIIEGAVSGSTINADSPASIKGDVTATQRFTLGSGSTVNGSIKAPETELYSSSSTVSGNVTASKQLVMGSSTKINGDVDTGQLTLYASDALIGGNASVDYAYLNWHGRVSKKIFCKNGTRPGQCDCVKNDSGYEVNTANGPRCEAASPPPNGLHHFLITHDGSAGTCAVEYVKVSACANADCSAPYNGGATVTMAPGGATVLIDSSGVNNRAPVSSIATGKIDLGLTQGGVKPSVQCFDGKSNSCAMAFTGGANFSIGVADDKAGNTITATIRALKANDSQSACVPAFTDEKPVQYSCDYVAPNSGAAEMRLATNAGATGTFACNASSQLKTKFNEAGIATVQLAYPDAGRVALKASFETATGRSEFVMAPDHFTLTAVAPMRAGADFKVDLEARNKDGKVTPNFDRDTLLAKATETTVALDCLGAGMAGSLESVKTEFSKGKASATLNFSEAGYLDLLASQSGFLDSKLTTLGSTGGIVDGACQAEAGPFVPAYFQVELNDTNRAKTNFYYSREPIPLKLSARNAKGEVTKNYPLGHGGDDVIKFSAVRPDNGAPFDPVLGAVSGEFEARYFVAGEAPQAGPAQHGARIAQPAFTFANALTAPSQIRLRAANDATDANLRITSVYTPTGNAAAEPEQASPYIRTGRLRLGKRFGRVGTQPLEMPLTVEYWSGKSWVLNTQDSFTVMPASAFAQQPGGDGAARPTANTLANVALANGAGILKVTGDAAGWIDIAVNLGPANQQDTSCLATHPASTGAGLPWLRSPLACNGQAGTPSTDPSARATFGIFPIENRRIIHVREVFN</sequence>
<evidence type="ECO:0000256" key="1">
    <source>
        <dbReference type="SAM" id="SignalP"/>
    </source>
</evidence>
<keyword evidence="1" id="KW-0732">Signal</keyword>
<feature type="signal peptide" evidence="1">
    <location>
        <begin position="1"/>
        <end position="26"/>
    </location>
</feature>
<evidence type="ECO:0000259" key="2">
    <source>
        <dbReference type="Pfam" id="PF20419"/>
    </source>
</evidence>
<keyword evidence="4" id="KW-1185">Reference proteome</keyword>
<evidence type="ECO:0000313" key="4">
    <source>
        <dbReference type="Proteomes" id="UP000283254"/>
    </source>
</evidence>
<evidence type="ECO:0000313" key="3">
    <source>
        <dbReference type="EMBL" id="RNF32303.1"/>
    </source>
</evidence>
<comment type="caution">
    <text evidence="3">The sequence shown here is derived from an EMBL/GenBank/DDBJ whole genome shotgun (WGS) entry which is preliminary data.</text>
</comment>
<organism evidence="3 4">
    <name type="scientific">Massilia aurea</name>
    <dbReference type="NCBI Taxonomy" id="373040"/>
    <lineage>
        <taxon>Bacteria</taxon>
        <taxon>Pseudomonadati</taxon>
        <taxon>Pseudomonadota</taxon>
        <taxon>Betaproteobacteria</taxon>
        <taxon>Burkholderiales</taxon>
        <taxon>Oxalobacteraceae</taxon>
        <taxon>Telluria group</taxon>
        <taxon>Massilia</taxon>
    </lineage>
</organism>
<reference evidence="3" key="1">
    <citation type="submission" date="2014-10" db="EMBL/GenBank/DDBJ databases">
        <title>Massilia sp. genome.</title>
        <authorList>
            <person name="Xu B."/>
            <person name="Dai L."/>
            <person name="Huang Z."/>
        </authorList>
    </citation>
    <scope>NUCLEOTIDE SEQUENCE [LARGE SCALE GENOMIC DNA]</scope>
    <source>
        <strain evidence="3">CFS-1</strain>
    </source>
</reference>
<dbReference type="Gene3D" id="2.160.10.10">
    <property type="entry name" value="Hexapeptide repeat proteins"/>
    <property type="match status" value="1"/>
</dbReference>
<dbReference type="AlphaFoldDB" id="A0A422QQN5"/>
<dbReference type="EMBL" id="JSAB01000020">
    <property type="protein sequence ID" value="RNF32303.1"/>
    <property type="molecule type" value="Genomic_DNA"/>
</dbReference>
<proteinExistence type="predicted"/>
<dbReference type="OrthoDB" id="9790247at2"/>
<dbReference type="InterPro" id="IPR007607">
    <property type="entry name" value="BacA/B"/>
</dbReference>
<dbReference type="RefSeq" id="WP_123067971.1">
    <property type="nucleotide sequence ID" value="NZ_JSAB01000020.1"/>
</dbReference>
<dbReference type="InterPro" id="IPR011004">
    <property type="entry name" value="Trimer_LpxA-like_sf"/>
</dbReference>
<dbReference type="Pfam" id="PF20419">
    <property type="entry name" value="DUF6701"/>
    <property type="match status" value="1"/>
</dbReference>
<name>A0A422QQN5_9BURK</name>
<dbReference type="InterPro" id="IPR046524">
    <property type="entry name" value="DUF6701"/>
</dbReference>
<dbReference type="Pfam" id="PF04519">
    <property type="entry name" value="Bactofilin"/>
    <property type="match status" value="1"/>
</dbReference>
<protein>
    <recommendedName>
        <fullName evidence="2">DUF6701 domain-containing protein</fullName>
    </recommendedName>
</protein>
<feature type="domain" description="DUF6701" evidence="2">
    <location>
        <begin position="431"/>
        <end position="998"/>
    </location>
</feature>
<dbReference type="SUPFAM" id="SSF51161">
    <property type="entry name" value="Trimeric LpxA-like enzymes"/>
    <property type="match status" value="1"/>
</dbReference>
<feature type="chain" id="PRO_5019162296" description="DUF6701 domain-containing protein" evidence="1">
    <location>
        <begin position="27"/>
        <end position="1000"/>
    </location>
</feature>